<name>A0A074VEY3_AURM1</name>
<feature type="region of interest" description="Disordered" evidence="1">
    <location>
        <begin position="1"/>
        <end position="109"/>
    </location>
</feature>
<dbReference type="HOGENOM" id="CLU_1214534_0_0_1"/>
<feature type="compositionally biased region" description="Polar residues" evidence="1">
    <location>
        <begin position="58"/>
        <end position="94"/>
    </location>
</feature>
<organism evidence="3 4">
    <name type="scientific">Aureobasidium melanogenum (strain CBS 110374)</name>
    <name type="common">Aureobasidium pullulans var. melanogenum</name>
    <dbReference type="NCBI Taxonomy" id="1043003"/>
    <lineage>
        <taxon>Eukaryota</taxon>
        <taxon>Fungi</taxon>
        <taxon>Dikarya</taxon>
        <taxon>Ascomycota</taxon>
        <taxon>Pezizomycotina</taxon>
        <taxon>Dothideomycetes</taxon>
        <taxon>Dothideomycetidae</taxon>
        <taxon>Dothideales</taxon>
        <taxon>Saccotheciaceae</taxon>
        <taxon>Aureobasidium</taxon>
    </lineage>
</organism>
<feature type="region of interest" description="Disordered" evidence="1">
    <location>
        <begin position="152"/>
        <end position="181"/>
    </location>
</feature>
<dbReference type="GeneID" id="63916611"/>
<evidence type="ECO:0000313" key="3">
    <source>
        <dbReference type="EMBL" id="KEQ59300.1"/>
    </source>
</evidence>
<evidence type="ECO:0000256" key="1">
    <source>
        <dbReference type="SAM" id="MobiDB-lite"/>
    </source>
</evidence>
<keyword evidence="2" id="KW-0472">Membrane</keyword>
<evidence type="ECO:0000313" key="4">
    <source>
        <dbReference type="Proteomes" id="UP000030672"/>
    </source>
</evidence>
<proteinExistence type="predicted"/>
<dbReference type="EMBL" id="KL584849">
    <property type="protein sequence ID" value="KEQ59300.1"/>
    <property type="molecule type" value="Genomic_DNA"/>
</dbReference>
<keyword evidence="2" id="KW-0812">Transmembrane</keyword>
<dbReference type="AlphaFoldDB" id="A0A074VEY3"/>
<feature type="compositionally biased region" description="Basic residues" evidence="1">
    <location>
        <begin position="169"/>
        <end position="181"/>
    </location>
</feature>
<feature type="compositionally biased region" description="Low complexity" evidence="1">
    <location>
        <begin position="152"/>
        <end position="167"/>
    </location>
</feature>
<dbReference type="RefSeq" id="XP_040876323.1">
    <property type="nucleotide sequence ID" value="XM_041023238.1"/>
</dbReference>
<gene>
    <name evidence="3" type="ORF">M437DRAFT_57476</name>
</gene>
<feature type="compositionally biased region" description="Polar residues" evidence="1">
    <location>
        <begin position="1"/>
        <end position="17"/>
    </location>
</feature>
<protein>
    <submittedName>
        <fullName evidence="3">Uncharacterized protein</fullName>
    </submittedName>
</protein>
<keyword evidence="2" id="KW-1133">Transmembrane helix</keyword>
<evidence type="ECO:0000256" key="2">
    <source>
        <dbReference type="SAM" id="Phobius"/>
    </source>
</evidence>
<reference evidence="3 4" key="1">
    <citation type="journal article" date="2014" name="BMC Genomics">
        <title>Genome sequencing of four Aureobasidium pullulans varieties: biotechnological potential, stress tolerance, and description of new species.</title>
        <authorList>
            <person name="Gostin Ar C."/>
            <person name="Ohm R.A."/>
            <person name="Kogej T."/>
            <person name="Sonjak S."/>
            <person name="Turk M."/>
            <person name="Zajc J."/>
            <person name="Zalar P."/>
            <person name="Grube M."/>
            <person name="Sun H."/>
            <person name="Han J."/>
            <person name="Sharma A."/>
            <person name="Chiniquy J."/>
            <person name="Ngan C.Y."/>
            <person name="Lipzen A."/>
            <person name="Barry K."/>
            <person name="Grigoriev I.V."/>
            <person name="Gunde-Cimerman N."/>
        </authorList>
    </citation>
    <scope>NUCLEOTIDE SEQUENCE [LARGE SCALE GENOMIC DNA]</scope>
    <source>
        <strain evidence="3 4">CBS 110374</strain>
    </source>
</reference>
<feature type="transmembrane region" description="Helical" evidence="2">
    <location>
        <begin position="182"/>
        <end position="202"/>
    </location>
</feature>
<sequence length="204" mass="22026">MLDPTSSVTMSEYTSQEAEPRTPSRSCIDANMGSHPAQEVRRESRVSTLRVDTRVAETLQSASRRVSPSGTTSDSPASSTSNHSRQDSTASYTPLRSARGSLSLGGTAHHSVLSRRSSLSQSGISREALALPLADTDTLILVPEAVANAEVAEVAESPTPQRQAEPRPTSRRRRKSRRHREIRNTSIMTGILCVLLVAALSMCE</sequence>
<keyword evidence="4" id="KW-1185">Reference proteome</keyword>
<accession>A0A074VEY3</accession>
<dbReference type="Proteomes" id="UP000030672">
    <property type="component" value="Unassembled WGS sequence"/>
</dbReference>
<feature type="compositionally biased region" description="Basic and acidic residues" evidence="1">
    <location>
        <begin position="38"/>
        <end position="55"/>
    </location>
</feature>